<keyword evidence="8" id="KW-1185">Reference proteome</keyword>
<dbReference type="InterPro" id="IPR006260">
    <property type="entry name" value="TonB/TolA_C"/>
</dbReference>
<dbReference type="NCBIfam" id="TIGR01352">
    <property type="entry name" value="tonB_Cterm"/>
    <property type="match status" value="1"/>
</dbReference>
<comment type="caution">
    <text evidence="7">The sequence shown here is derived from an EMBL/GenBank/DDBJ whole genome shotgun (WGS) entry which is preliminary data.</text>
</comment>
<feature type="signal peptide" evidence="5">
    <location>
        <begin position="1"/>
        <end position="25"/>
    </location>
</feature>
<evidence type="ECO:0000256" key="2">
    <source>
        <dbReference type="ARBA" id="ARBA00022692"/>
    </source>
</evidence>
<sequence>MIGKFLTSVFLICFSLSLFSQSTGAEYYFYPKGQDAYEGGDVQFYKDFHQILKDKGLKPCENKNEVHILKLVVFEDASIKYVIDELNPDSTIKSKCAFELSLEVLKYMDKWKPAVLDNVKKPALTRFIIFPDALFDKYKEGYVAENFEEIAGFGKKEGMPGGINAFRAEVVKNIDLRGFVWNKAFQLVVTFVINREGKLVDLQLVESSGNKEFDERILDGIRSIRKKWTPATIHGEPVNYRFRLPLSFSYGE</sequence>
<dbReference type="Pfam" id="PF03544">
    <property type="entry name" value="TonB_C"/>
    <property type="match status" value="1"/>
</dbReference>
<evidence type="ECO:0000256" key="1">
    <source>
        <dbReference type="ARBA" id="ARBA00004167"/>
    </source>
</evidence>
<dbReference type="InterPro" id="IPR037682">
    <property type="entry name" value="TonB_C"/>
</dbReference>
<evidence type="ECO:0000256" key="3">
    <source>
        <dbReference type="ARBA" id="ARBA00022989"/>
    </source>
</evidence>
<keyword evidence="4" id="KW-0472">Membrane</keyword>
<name>A0ABS1FR83_9FLAO</name>
<evidence type="ECO:0000259" key="6">
    <source>
        <dbReference type="PROSITE" id="PS52015"/>
    </source>
</evidence>
<evidence type="ECO:0000313" key="8">
    <source>
        <dbReference type="Proteomes" id="UP000628669"/>
    </source>
</evidence>
<dbReference type="RefSeq" id="WP_200243134.1">
    <property type="nucleotide sequence ID" value="NZ_JAENHK010000001.1"/>
</dbReference>
<dbReference type="EMBL" id="JAENHK010000001">
    <property type="protein sequence ID" value="MBK1894932.1"/>
    <property type="molecule type" value="Genomic_DNA"/>
</dbReference>
<dbReference type="Proteomes" id="UP000628669">
    <property type="component" value="Unassembled WGS sequence"/>
</dbReference>
<keyword evidence="2" id="KW-0812">Transmembrane</keyword>
<feature type="chain" id="PRO_5045566257" evidence="5">
    <location>
        <begin position="26"/>
        <end position="252"/>
    </location>
</feature>
<gene>
    <name evidence="7" type="ORF">JHL15_04095</name>
</gene>
<dbReference type="SUPFAM" id="SSF74653">
    <property type="entry name" value="TolA/TonB C-terminal domain"/>
    <property type="match status" value="1"/>
</dbReference>
<keyword evidence="3" id="KW-1133">Transmembrane helix</keyword>
<accession>A0ABS1FR83</accession>
<evidence type="ECO:0000313" key="7">
    <source>
        <dbReference type="EMBL" id="MBK1894932.1"/>
    </source>
</evidence>
<feature type="domain" description="TonB C-terminal" evidence="6">
    <location>
        <begin position="159"/>
        <end position="252"/>
    </location>
</feature>
<evidence type="ECO:0000256" key="5">
    <source>
        <dbReference type="SAM" id="SignalP"/>
    </source>
</evidence>
<comment type="subcellular location">
    <subcellularLocation>
        <location evidence="1">Membrane</location>
        <topology evidence="1">Single-pass membrane protein</topology>
    </subcellularLocation>
</comment>
<protein>
    <submittedName>
        <fullName evidence="7">TonB family protein</fullName>
    </submittedName>
</protein>
<proteinExistence type="predicted"/>
<organism evidence="7 8">
    <name type="scientific">Chryseobacterium paridis</name>
    <dbReference type="NCBI Taxonomy" id="2800328"/>
    <lineage>
        <taxon>Bacteria</taxon>
        <taxon>Pseudomonadati</taxon>
        <taxon>Bacteroidota</taxon>
        <taxon>Flavobacteriia</taxon>
        <taxon>Flavobacteriales</taxon>
        <taxon>Weeksellaceae</taxon>
        <taxon>Chryseobacterium group</taxon>
        <taxon>Chryseobacterium</taxon>
    </lineage>
</organism>
<dbReference type="Gene3D" id="3.30.1150.10">
    <property type="match status" value="1"/>
</dbReference>
<keyword evidence="5" id="KW-0732">Signal</keyword>
<evidence type="ECO:0000256" key="4">
    <source>
        <dbReference type="ARBA" id="ARBA00023136"/>
    </source>
</evidence>
<reference evidence="8" key="1">
    <citation type="submission" date="2021-01" db="EMBL/GenBank/DDBJ databases">
        <title>Genome public.</title>
        <authorList>
            <person name="Liu C."/>
            <person name="Sun Q."/>
        </authorList>
    </citation>
    <scope>NUCLEOTIDE SEQUENCE [LARGE SCALE GENOMIC DNA]</scope>
    <source>
        <strain evidence="8">YIM B02567</strain>
    </source>
</reference>
<dbReference type="PROSITE" id="PS52015">
    <property type="entry name" value="TONB_CTD"/>
    <property type="match status" value="1"/>
</dbReference>